<feature type="compositionally biased region" description="Acidic residues" evidence="1">
    <location>
        <begin position="184"/>
        <end position="195"/>
    </location>
</feature>
<reference evidence="3 4" key="1">
    <citation type="submission" date="2019-11" db="EMBL/GenBank/DDBJ databases">
        <title>Whole genome sequence of Oryza granulata.</title>
        <authorList>
            <person name="Li W."/>
        </authorList>
    </citation>
    <scope>NUCLEOTIDE SEQUENCE [LARGE SCALE GENOMIC DNA]</scope>
    <source>
        <strain evidence="4">cv. Menghai</strain>
        <tissue evidence="3">Leaf</tissue>
    </source>
</reference>
<accession>A0A6G1CU18</accession>
<gene>
    <name evidence="3" type="ORF">E2562_027996</name>
</gene>
<name>A0A6G1CU18_9ORYZ</name>
<proteinExistence type="predicted"/>
<dbReference type="SUPFAM" id="SSF52833">
    <property type="entry name" value="Thioredoxin-like"/>
    <property type="match status" value="1"/>
</dbReference>
<dbReference type="PANTHER" id="PTHR45669">
    <property type="entry name" value="GLUTAREDOXIN DOMAIN-CONTAINING CYSTEINE-RICH PROTEIN CG12206-RELATED"/>
    <property type="match status" value="1"/>
</dbReference>
<feature type="region of interest" description="Disordered" evidence="1">
    <location>
        <begin position="227"/>
        <end position="248"/>
    </location>
</feature>
<dbReference type="AlphaFoldDB" id="A0A6G1CU18"/>
<dbReference type="CDD" id="cd03031">
    <property type="entry name" value="GRX_GRX_like"/>
    <property type="match status" value="1"/>
</dbReference>
<dbReference type="InterPro" id="IPR036249">
    <property type="entry name" value="Thioredoxin-like_sf"/>
</dbReference>
<protein>
    <recommendedName>
        <fullName evidence="2">Glutaredoxin domain-containing protein</fullName>
    </recommendedName>
</protein>
<comment type="caution">
    <text evidence="3">The sequence shown here is derived from an EMBL/GenBank/DDBJ whole genome shotgun (WGS) entry which is preliminary data.</text>
</comment>
<dbReference type="Pfam" id="PF00462">
    <property type="entry name" value="Glutaredoxin"/>
    <property type="match status" value="1"/>
</dbReference>
<dbReference type="PROSITE" id="PS51354">
    <property type="entry name" value="GLUTAREDOXIN_2"/>
    <property type="match status" value="1"/>
</dbReference>
<dbReference type="Gene3D" id="3.40.30.10">
    <property type="entry name" value="Glutaredoxin"/>
    <property type="match status" value="1"/>
</dbReference>
<evidence type="ECO:0000259" key="2">
    <source>
        <dbReference type="Pfam" id="PF00462"/>
    </source>
</evidence>
<evidence type="ECO:0000256" key="1">
    <source>
        <dbReference type="SAM" id="MobiDB-lite"/>
    </source>
</evidence>
<feature type="region of interest" description="Disordered" evidence="1">
    <location>
        <begin position="275"/>
        <end position="295"/>
    </location>
</feature>
<feature type="compositionally biased region" description="Pro residues" evidence="1">
    <location>
        <begin position="279"/>
        <end position="293"/>
    </location>
</feature>
<evidence type="ECO:0000313" key="3">
    <source>
        <dbReference type="EMBL" id="KAF0903581.1"/>
    </source>
</evidence>
<dbReference type="Pfam" id="PF23733">
    <property type="entry name" value="GRXCR1-2_C"/>
    <property type="match status" value="1"/>
</dbReference>
<dbReference type="OrthoDB" id="423313at2759"/>
<feature type="compositionally biased region" description="Basic and acidic residues" evidence="1">
    <location>
        <begin position="196"/>
        <end position="205"/>
    </location>
</feature>
<feature type="region of interest" description="Disordered" evidence="1">
    <location>
        <begin position="138"/>
        <end position="169"/>
    </location>
</feature>
<sequence length="471" mass="49607">MRSSTPRISPLSFRCPSAPRQPTIASTFQPFGGVVLVPSRLLHKESFFWPFNDSSSSSWMGCKGSKHALHGAGGVPPEKRRCFSGTGVAAAARRRSVATTLGTLSLDGAAVSFAGLGDGIMVVKGDCDDGGRAGKHVVGGDAGYPASAPVGQEKRYRRAPPRTPTKTPLRAPEEINVWELMTGLDDDEEEEDEEVDGHGGEREVKSAPGSPVFDPDVLAAFRKAVDELPPESPPRDDHGAAAAAAAKKSETQMFPGVVRARIILFQKEIDAKLAKKAPPHPPTPHPPPPPPPESARRVVVYLTSLRGIRQTYEDCCATSAILRGYGVRVDERDLSLHAGYKDELRAALGGAGALPVGHGRPLPQVFVDGRHLGGAEDVRRMHETGELTNTLLKACDTAAPAVATVGKGGRQLALSEPCGGCGGVRFVPCDACSGSCKVFVADDEDGGCSGAGAFRRCPECNENGLVRCPVC</sequence>
<evidence type="ECO:0000313" key="4">
    <source>
        <dbReference type="Proteomes" id="UP000479710"/>
    </source>
</evidence>
<organism evidence="3 4">
    <name type="scientific">Oryza meyeriana var. granulata</name>
    <dbReference type="NCBI Taxonomy" id="110450"/>
    <lineage>
        <taxon>Eukaryota</taxon>
        <taxon>Viridiplantae</taxon>
        <taxon>Streptophyta</taxon>
        <taxon>Embryophyta</taxon>
        <taxon>Tracheophyta</taxon>
        <taxon>Spermatophyta</taxon>
        <taxon>Magnoliopsida</taxon>
        <taxon>Liliopsida</taxon>
        <taxon>Poales</taxon>
        <taxon>Poaceae</taxon>
        <taxon>BOP clade</taxon>
        <taxon>Oryzoideae</taxon>
        <taxon>Oryzeae</taxon>
        <taxon>Oryzinae</taxon>
        <taxon>Oryza</taxon>
        <taxon>Oryza meyeriana</taxon>
    </lineage>
</organism>
<dbReference type="Proteomes" id="UP000479710">
    <property type="component" value="Unassembled WGS sequence"/>
</dbReference>
<dbReference type="InterPro" id="IPR002109">
    <property type="entry name" value="Glutaredoxin"/>
</dbReference>
<dbReference type="PANTHER" id="PTHR45669:SF29">
    <property type="entry name" value="OS06G0226100 PROTEIN"/>
    <property type="match status" value="1"/>
</dbReference>
<feature type="region of interest" description="Disordered" evidence="1">
    <location>
        <begin position="183"/>
        <end position="213"/>
    </location>
</feature>
<keyword evidence="4" id="KW-1185">Reference proteome</keyword>
<dbReference type="EMBL" id="SPHZ02000008">
    <property type="protein sequence ID" value="KAF0903581.1"/>
    <property type="molecule type" value="Genomic_DNA"/>
</dbReference>
<feature type="domain" description="Glutaredoxin" evidence="2">
    <location>
        <begin position="299"/>
        <end position="371"/>
    </location>
</feature>